<dbReference type="GeneID" id="25769621"/>
<comment type="caution">
    <text evidence="2">The sequence shown here is derived from an EMBL/GenBank/DDBJ whole genome shotgun (WGS) entry which is preliminary data.</text>
</comment>
<dbReference type="KEGG" id="opa:HPODL_00146"/>
<dbReference type="RefSeq" id="XP_013937070.1">
    <property type="nucleotide sequence ID" value="XM_014081595.1"/>
</dbReference>
<feature type="chain" id="PRO_5004808378" evidence="1">
    <location>
        <begin position="19"/>
        <end position="82"/>
    </location>
</feature>
<evidence type="ECO:0000256" key="1">
    <source>
        <dbReference type="SAM" id="SignalP"/>
    </source>
</evidence>
<proteinExistence type="predicted"/>
<dbReference type="OMA" id="DSTITDC"/>
<evidence type="ECO:0000313" key="2">
    <source>
        <dbReference type="EMBL" id="ESX03654.1"/>
    </source>
</evidence>
<organism evidence="2 3">
    <name type="scientific">Ogataea parapolymorpha (strain ATCC 26012 / BCRC 20466 / JCM 22074 / NRRL Y-7560 / DL-1)</name>
    <name type="common">Yeast</name>
    <name type="synonym">Hansenula polymorpha</name>
    <dbReference type="NCBI Taxonomy" id="871575"/>
    <lineage>
        <taxon>Eukaryota</taxon>
        <taxon>Fungi</taxon>
        <taxon>Dikarya</taxon>
        <taxon>Ascomycota</taxon>
        <taxon>Saccharomycotina</taxon>
        <taxon>Pichiomycetes</taxon>
        <taxon>Pichiales</taxon>
        <taxon>Pichiaceae</taxon>
        <taxon>Ogataea</taxon>
    </lineage>
</organism>
<reference evidence="2 3" key="1">
    <citation type="journal article" date="2013" name="BMC Genomics">
        <title>Genome sequence and analysis of methylotrophic yeast Hansenula polymorpha DL1.</title>
        <authorList>
            <person name="Ravin N.V."/>
            <person name="Eldarov M.A."/>
            <person name="Kadnikov V.V."/>
            <person name="Beletsky A.V."/>
            <person name="Schneider J."/>
            <person name="Mardanova E.S."/>
            <person name="Smekalova E.M."/>
            <person name="Zvereva M.I."/>
            <person name="Dontsova O.A."/>
            <person name="Mardanov A.V."/>
            <person name="Skryabin K.G."/>
        </authorList>
    </citation>
    <scope>NUCLEOTIDE SEQUENCE [LARGE SCALE GENOMIC DNA]</scope>
    <source>
        <strain evidence="3">ATCC 26012 / BCRC 20466 / JCM 22074 / NRRL Y-7560 / DL-1</strain>
    </source>
</reference>
<keyword evidence="1" id="KW-0732">Signal</keyword>
<dbReference type="EMBL" id="AEOI02000001">
    <property type="protein sequence ID" value="ESX03654.1"/>
    <property type="molecule type" value="Genomic_DNA"/>
</dbReference>
<keyword evidence="3" id="KW-1185">Reference proteome</keyword>
<name>W1QLW4_OGAPD</name>
<accession>W1QLW4</accession>
<dbReference type="HOGENOM" id="CLU_191655_0_0_1"/>
<dbReference type="OrthoDB" id="3997526at2759"/>
<feature type="signal peptide" evidence="1">
    <location>
        <begin position="1"/>
        <end position="18"/>
    </location>
</feature>
<protein>
    <submittedName>
        <fullName evidence="2">Secreted protein</fullName>
    </submittedName>
</protein>
<evidence type="ECO:0000313" key="3">
    <source>
        <dbReference type="Proteomes" id="UP000008673"/>
    </source>
</evidence>
<dbReference type="AlphaFoldDB" id="W1QLW4"/>
<dbReference type="eggNOG" id="ENOG502T6I3">
    <property type="taxonomic scope" value="Eukaryota"/>
</dbReference>
<dbReference type="Proteomes" id="UP000008673">
    <property type="component" value="Unassembled WGS sequence"/>
</dbReference>
<gene>
    <name evidence="2" type="ORF">HPODL_00146</name>
</gene>
<sequence length="82" mass="7994">MQFSVATLLFAATSFAASSVVLTKTEASTVSETITSCAESVTNCPARNSSSISTYEGGAAAGFGSYYAAGAAAAVAAGALLL</sequence>